<dbReference type="RefSeq" id="WP_221603632.1">
    <property type="nucleotide sequence ID" value="NZ_JAIGNU010000003.1"/>
</dbReference>
<evidence type="ECO:0008006" key="4">
    <source>
        <dbReference type="Google" id="ProtNLM"/>
    </source>
</evidence>
<feature type="signal peptide" evidence="1">
    <location>
        <begin position="1"/>
        <end position="25"/>
    </location>
</feature>
<dbReference type="SUPFAM" id="SSF56935">
    <property type="entry name" value="Porins"/>
    <property type="match status" value="1"/>
</dbReference>
<gene>
    <name evidence="2" type="ORF">K3181_13410</name>
</gene>
<reference evidence="2 3" key="1">
    <citation type="submission" date="2021-08" db="EMBL/GenBank/DDBJ databases">
        <title>Comparative Genomics Analysis of the Genus Qipengyuania Reveals Extensive Genetic Diversity and Metabolic Versatility, Including the Description of Fifteen Novel Species.</title>
        <authorList>
            <person name="Liu Y."/>
        </authorList>
    </citation>
    <scope>NUCLEOTIDE SEQUENCE [LARGE SCALE GENOMIC DNA]</scope>
    <source>
        <strain evidence="2 3">YG27</strain>
    </source>
</reference>
<name>A0ABS7JXQ8_9SPHN</name>
<keyword evidence="3" id="KW-1185">Reference proteome</keyword>
<organism evidence="2 3">
    <name type="scientific">Qipengyuania mesophila</name>
    <dbReference type="NCBI Taxonomy" id="2867246"/>
    <lineage>
        <taxon>Bacteria</taxon>
        <taxon>Pseudomonadati</taxon>
        <taxon>Pseudomonadota</taxon>
        <taxon>Alphaproteobacteria</taxon>
        <taxon>Sphingomonadales</taxon>
        <taxon>Erythrobacteraceae</taxon>
        <taxon>Qipengyuania</taxon>
    </lineage>
</organism>
<protein>
    <recommendedName>
        <fullName evidence="4">Autotransporter domain-containing protein</fullName>
    </recommendedName>
</protein>
<evidence type="ECO:0000256" key="1">
    <source>
        <dbReference type="SAM" id="SignalP"/>
    </source>
</evidence>
<keyword evidence="1" id="KW-0732">Signal</keyword>
<feature type="chain" id="PRO_5045718747" description="Autotransporter domain-containing protein" evidence="1">
    <location>
        <begin position="26"/>
        <end position="313"/>
    </location>
</feature>
<sequence length="313" mass="32777">MNGLILVLAGLLAVSVIHDPAAAQAVPDIQDAISRGNSIDDALREQRRTSLQPSAEDEGEIDGEAGVYVLTVNDIFFIGASVGSGWEENPVRTIDDVGNSVFATAAVSAGIQTKLGDTVDAGLAVTASGIEYEADFAPSSRSVSASANLGLPLGRSPLYLGLTAYGGYSFDGGFDNGTAFYGASIGVSAAVPLGQRGLLRGSLSGGRALNDISENNAWNANLSVGIAHRVTPDLTIAADARVSRIWFDDFFEDVTFVARKDWQYGGNLTGTYAINDWISASVSAGYEKRDSGFFLSNYDGVAASVVLTARKRF</sequence>
<accession>A0ABS7JXQ8</accession>
<evidence type="ECO:0000313" key="3">
    <source>
        <dbReference type="Proteomes" id="UP000782554"/>
    </source>
</evidence>
<dbReference type="Proteomes" id="UP000782554">
    <property type="component" value="Unassembled WGS sequence"/>
</dbReference>
<comment type="caution">
    <text evidence="2">The sequence shown here is derived from an EMBL/GenBank/DDBJ whole genome shotgun (WGS) entry which is preliminary data.</text>
</comment>
<dbReference type="EMBL" id="JAIGNU010000003">
    <property type="protein sequence ID" value="MBX7502440.1"/>
    <property type="molecule type" value="Genomic_DNA"/>
</dbReference>
<evidence type="ECO:0000313" key="2">
    <source>
        <dbReference type="EMBL" id="MBX7502440.1"/>
    </source>
</evidence>
<proteinExistence type="predicted"/>